<dbReference type="AlphaFoldDB" id="A0A0N4WCU8"/>
<evidence type="ECO:0000313" key="3">
    <source>
        <dbReference type="Proteomes" id="UP000268014"/>
    </source>
</evidence>
<reference evidence="4" key="1">
    <citation type="submission" date="2017-02" db="UniProtKB">
        <authorList>
            <consortium name="WormBaseParasite"/>
        </authorList>
    </citation>
    <scope>IDENTIFICATION</scope>
</reference>
<feature type="transmembrane region" description="Helical" evidence="1">
    <location>
        <begin position="85"/>
        <end position="110"/>
    </location>
</feature>
<protein>
    <submittedName>
        <fullName evidence="4">7TM_GPCR_Srx domain-containing protein</fullName>
    </submittedName>
</protein>
<keyword evidence="1" id="KW-1133">Transmembrane helix</keyword>
<organism evidence="4">
    <name type="scientific">Haemonchus placei</name>
    <name type="common">Barber's pole worm</name>
    <dbReference type="NCBI Taxonomy" id="6290"/>
    <lineage>
        <taxon>Eukaryota</taxon>
        <taxon>Metazoa</taxon>
        <taxon>Ecdysozoa</taxon>
        <taxon>Nematoda</taxon>
        <taxon>Chromadorea</taxon>
        <taxon>Rhabditida</taxon>
        <taxon>Rhabditina</taxon>
        <taxon>Rhabditomorpha</taxon>
        <taxon>Strongyloidea</taxon>
        <taxon>Trichostrongylidae</taxon>
        <taxon>Haemonchus</taxon>
    </lineage>
</organism>
<keyword evidence="1" id="KW-0472">Membrane</keyword>
<name>A0A0N4WCU8_HAEPC</name>
<accession>A0A0N4WCU8</accession>
<proteinExistence type="predicted"/>
<evidence type="ECO:0000313" key="2">
    <source>
        <dbReference type="EMBL" id="VDO34652.1"/>
    </source>
</evidence>
<dbReference type="Proteomes" id="UP000268014">
    <property type="component" value="Unassembled WGS sequence"/>
</dbReference>
<keyword evidence="1" id="KW-0812">Transmembrane</keyword>
<feature type="transmembrane region" description="Helical" evidence="1">
    <location>
        <begin position="30"/>
        <end position="51"/>
    </location>
</feature>
<reference evidence="2 3" key="2">
    <citation type="submission" date="2018-11" db="EMBL/GenBank/DDBJ databases">
        <authorList>
            <consortium name="Pathogen Informatics"/>
        </authorList>
    </citation>
    <scope>NUCLEOTIDE SEQUENCE [LARGE SCALE GENOMIC DNA]</scope>
    <source>
        <strain evidence="2 3">MHpl1</strain>
    </source>
</reference>
<sequence>MSSNTVTSVGDITEALPPQVFVGINRTYAAMWYCFVCLFSIMLHTIFITFLGSLVFSVHFTVAWINFAIAIHRLLYLIFPLRAGIYISVFTAKVITILIGIIFVGIVILLNTKLIGVRWIASLMNYVAMKSRSVLLFDVSGKHRCQRYHAFHDMEKKDVFVFTKSRAQSYDTGLEGCEITLQAHVRDSQPSKELKRIELPCRAKLHRASTTLDKLLRLYFIRGFE</sequence>
<evidence type="ECO:0000256" key="1">
    <source>
        <dbReference type="SAM" id="Phobius"/>
    </source>
</evidence>
<evidence type="ECO:0000313" key="4">
    <source>
        <dbReference type="WBParaSite" id="HPLM_0000836901-mRNA-1"/>
    </source>
</evidence>
<keyword evidence="3" id="KW-1185">Reference proteome</keyword>
<dbReference type="WBParaSite" id="HPLM_0000836901-mRNA-1">
    <property type="protein sequence ID" value="HPLM_0000836901-mRNA-1"/>
    <property type="gene ID" value="HPLM_0000836901"/>
</dbReference>
<feature type="transmembrane region" description="Helical" evidence="1">
    <location>
        <begin position="58"/>
        <end position="79"/>
    </location>
</feature>
<gene>
    <name evidence="2" type="ORF">HPLM_LOCUS8361</name>
</gene>
<dbReference type="EMBL" id="UZAF01016844">
    <property type="protein sequence ID" value="VDO34652.1"/>
    <property type="molecule type" value="Genomic_DNA"/>
</dbReference>